<reference evidence="1 4" key="2">
    <citation type="submission" date="2019-09" db="EMBL/GenBank/DDBJ databases">
        <title>Draft genome sequence of Pseudomonas brenneri CCUG 51514(T).</title>
        <authorList>
            <person name="Tunovic T."/>
            <person name="Pineiro-Iglesias B."/>
            <person name="Unosson C."/>
            <person name="Inganas E."/>
            <person name="Ohlen M."/>
            <person name="Cardew S."/>
            <person name="Jensie-Markopoulos S."/>
            <person name="Salva-Serra F."/>
            <person name="Jaen-Luchoro D."/>
            <person name="Svensson-Stadler L."/>
            <person name="Chun J."/>
            <person name="Moore E."/>
        </authorList>
    </citation>
    <scope>NUCLEOTIDE SEQUENCE [LARGE SCALE GENOMIC DNA]</scope>
    <source>
        <strain evidence="1 4">CCUG 51514</strain>
    </source>
</reference>
<evidence type="ECO:0000313" key="1">
    <source>
        <dbReference type="EMBL" id="KAA2229561.1"/>
    </source>
</evidence>
<evidence type="ECO:0000313" key="2">
    <source>
        <dbReference type="EMBL" id="SDV04959.1"/>
    </source>
</evidence>
<gene>
    <name evidence="1" type="ORF">F1720_14140</name>
    <name evidence="2" type="ORF">SAMN04490181_3653</name>
</gene>
<keyword evidence="3" id="KW-1185">Reference proteome</keyword>
<protein>
    <submittedName>
        <fullName evidence="1">Uncharacterized protein</fullName>
    </submittedName>
</protein>
<dbReference type="EMBL" id="LT629800">
    <property type="protein sequence ID" value="SDV04959.1"/>
    <property type="molecule type" value="Genomic_DNA"/>
</dbReference>
<dbReference type="Proteomes" id="UP000199620">
    <property type="component" value="Chromosome I"/>
</dbReference>
<dbReference type="AlphaFoldDB" id="A0A5B2US42"/>
<evidence type="ECO:0000313" key="4">
    <source>
        <dbReference type="Proteomes" id="UP000325296"/>
    </source>
</evidence>
<organism evidence="1 4">
    <name type="scientific">Pseudomonas brenneri</name>
    <dbReference type="NCBI Taxonomy" id="129817"/>
    <lineage>
        <taxon>Bacteria</taxon>
        <taxon>Pseudomonadati</taxon>
        <taxon>Pseudomonadota</taxon>
        <taxon>Gammaproteobacteria</taxon>
        <taxon>Pseudomonadales</taxon>
        <taxon>Pseudomonadaceae</taxon>
        <taxon>Pseudomonas</taxon>
    </lineage>
</organism>
<accession>A0A5B2US42</accession>
<dbReference type="OrthoDB" id="6897454at2"/>
<evidence type="ECO:0000313" key="3">
    <source>
        <dbReference type="Proteomes" id="UP000199620"/>
    </source>
</evidence>
<proteinExistence type="predicted"/>
<dbReference type="EMBL" id="VUOL01000007">
    <property type="protein sequence ID" value="KAA2229561.1"/>
    <property type="molecule type" value="Genomic_DNA"/>
</dbReference>
<dbReference type="Proteomes" id="UP000325296">
    <property type="component" value="Unassembled WGS sequence"/>
</dbReference>
<reference evidence="2 3" key="1">
    <citation type="submission" date="2016-10" db="EMBL/GenBank/DDBJ databases">
        <authorList>
            <person name="Varghese N."/>
            <person name="Submissions S."/>
        </authorList>
    </citation>
    <scope>NUCLEOTIDE SEQUENCE [LARGE SCALE GENOMIC DNA]</scope>
    <source>
        <strain evidence="2 3">BS2771</strain>
    </source>
</reference>
<name>A0A5B2US42_9PSED</name>
<dbReference type="RefSeq" id="WP_090292053.1">
    <property type="nucleotide sequence ID" value="NZ_BMNU01000002.1"/>
</dbReference>
<sequence length="115" mass="13100">MKYRDISRSLENLLNTIYKDGDVTFEEFKTLQKESDRRWEAVMEELGKNNTLISFQSAMDVALHLLYLSVEHIKNQELTDFGEALVKDAVIAQVEAVRVGAELSLKQLKVGPNTL</sequence>